<gene>
    <name evidence="4" type="ORF">GCM10007940_17490</name>
</gene>
<evidence type="ECO:0000313" key="4">
    <source>
        <dbReference type="EMBL" id="GLR17134.1"/>
    </source>
</evidence>
<dbReference type="GO" id="GO:0016798">
    <property type="term" value="F:hydrolase activity, acting on glycosyl bonds"/>
    <property type="evidence" value="ECO:0007669"/>
    <property type="project" value="UniProtKB-KW"/>
</dbReference>
<protein>
    <submittedName>
        <fullName evidence="4">Glycosidase</fullName>
    </submittedName>
</protein>
<dbReference type="AlphaFoldDB" id="A0AA37SP71"/>
<comment type="caution">
    <text evidence="4">The sequence shown here is derived from an EMBL/GenBank/DDBJ whole genome shotgun (WGS) entry which is preliminary data.</text>
</comment>
<keyword evidence="4" id="KW-0326">Glycosidase</keyword>
<sequence>MKVERTDIRLYADVKKVLLRYLDFGLNPDRINPIVEYVLSLDQDQIDLELKKIYADFGDRHFDLKGQFLNNFSRINSMVSQALSESQKMLLGSYFTHEYSIQASALFNPSIVAHPDQSGVEEGGLKFIMSLRATGEGHISSVAFCSGEIDESGKVILHQMENKLTSGKVDIKGDAYTVDFDPKTAISSRVLFPQLPSERMGMEDVRFVEIEDEGSYVGTYTAYSGTDIRPQLIVTEDFQRFEIGGLKGTMATNKGLALFPRKVNGRYAMIGRQGGRSLSIMFSDSLYEWNDSAPLQIPQRGWEMLQIGNNGSPIETEAGWLLLTHGVGPMRKYTLSMSLLDLEDPSKVIASLDQPLLSPNEEEREGYVPNVLYTCGMIVHAGTLFIPYAMSDSAISFAKVSIQDVLNELTK</sequence>
<accession>A0AA37SP71</accession>
<evidence type="ECO:0000256" key="1">
    <source>
        <dbReference type="ARBA" id="ARBA00022676"/>
    </source>
</evidence>
<dbReference type="InterPro" id="IPR007184">
    <property type="entry name" value="Mannoside_phosphorylase"/>
</dbReference>
<dbReference type="PANTHER" id="PTHR34106">
    <property type="entry name" value="GLYCOSIDASE"/>
    <property type="match status" value="1"/>
</dbReference>
<name>A0AA37SP71_9BACT</name>
<dbReference type="Pfam" id="PF04041">
    <property type="entry name" value="Glyco_hydro_130"/>
    <property type="match status" value="1"/>
</dbReference>
<dbReference type="GO" id="GO:0016757">
    <property type="term" value="F:glycosyltransferase activity"/>
    <property type="evidence" value="ECO:0007669"/>
    <property type="project" value="UniProtKB-KW"/>
</dbReference>
<dbReference type="EMBL" id="BSOH01000010">
    <property type="protein sequence ID" value="GLR17134.1"/>
    <property type="molecule type" value="Genomic_DNA"/>
</dbReference>
<reference evidence="4" key="2">
    <citation type="submission" date="2023-01" db="EMBL/GenBank/DDBJ databases">
        <title>Draft genome sequence of Portibacter lacus strain NBRC 108769.</title>
        <authorList>
            <person name="Sun Q."/>
            <person name="Mori K."/>
        </authorList>
    </citation>
    <scope>NUCLEOTIDE SEQUENCE</scope>
    <source>
        <strain evidence="4">NBRC 108769</strain>
    </source>
</reference>
<evidence type="ECO:0000256" key="2">
    <source>
        <dbReference type="ARBA" id="ARBA00022679"/>
    </source>
</evidence>
<keyword evidence="2" id="KW-0808">Transferase</keyword>
<dbReference type="SUPFAM" id="SSF75005">
    <property type="entry name" value="Arabinanase/levansucrase/invertase"/>
    <property type="match status" value="1"/>
</dbReference>
<dbReference type="PANTHER" id="PTHR34106:SF4">
    <property type="entry name" value="BLL5143 PROTEIN"/>
    <property type="match status" value="1"/>
</dbReference>
<comment type="similarity">
    <text evidence="3">Belongs to the glycosyl hydrolase 130 family.</text>
</comment>
<dbReference type="RefSeq" id="WP_235293992.1">
    <property type="nucleotide sequence ID" value="NZ_BSOH01000010.1"/>
</dbReference>
<reference evidence="4" key="1">
    <citation type="journal article" date="2014" name="Int. J. Syst. Evol. Microbiol.">
        <title>Complete genome sequence of Corynebacterium casei LMG S-19264T (=DSM 44701T), isolated from a smear-ripened cheese.</title>
        <authorList>
            <consortium name="US DOE Joint Genome Institute (JGI-PGF)"/>
            <person name="Walter F."/>
            <person name="Albersmeier A."/>
            <person name="Kalinowski J."/>
            <person name="Ruckert C."/>
        </authorList>
    </citation>
    <scope>NUCLEOTIDE SEQUENCE</scope>
    <source>
        <strain evidence="4">NBRC 108769</strain>
    </source>
</reference>
<proteinExistence type="inferred from homology"/>
<keyword evidence="1" id="KW-0328">Glycosyltransferase</keyword>
<dbReference type="CDD" id="cd18613">
    <property type="entry name" value="GH130"/>
    <property type="match status" value="1"/>
</dbReference>
<organism evidence="4 5">
    <name type="scientific">Portibacter lacus</name>
    <dbReference type="NCBI Taxonomy" id="1099794"/>
    <lineage>
        <taxon>Bacteria</taxon>
        <taxon>Pseudomonadati</taxon>
        <taxon>Bacteroidota</taxon>
        <taxon>Saprospiria</taxon>
        <taxon>Saprospirales</taxon>
        <taxon>Haliscomenobacteraceae</taxon>
        <taxon>Portibacter</taxon>
    </lineage>
</organism>
<evidence type="ECO:0000256" key="3">
    <source>
        <dbReference type="ARBA" id="ARBA00024356"/>
    </source>
</evidence>
<dbReference type="InterPro" id="IPR023296">
    <property type="entry name" value="Glyco_hydro_beta-prop_sf"/>
</dbReference>
<keyword evidence="4" id="KW-0378">Hydrolase</keyword>
<dbReference type="Gene3D" id="2.115.10.20">
    <property type="entry name" value="Glycosyl hydrolase domain, family 43"/>
    <property type="match status" value="1"/>
</dbReference>
<dbReference type="Proteomes" id="UP001156666">
    <property type="component" value="Unassembled WGS sequence"/>
</dbReference>
<evidence type="ECO:0000313" key="5">
    <source>
        <dbReference type="Proteomes" id="UP001156666"/>
    </source>
</evidence>
<keyword evidence="5" id="KW-1185">Reference proteome</keyword>